<dbReference type="Pfam" id="PF00515">
    <property type="entry name" value="TPR_1"/>
    <property type="match status" value="1"/>
</dbReference>
<keyword evidence="1" id="KW-0677">Repeat</keyword>
<evidence type="ECO:0000256" key="5">
    <source>
        <dbReference type="PROSITE-ProRule" id="PRU00339"/>
    </source>
</evidence>
<keyword evidence="9" id="KW-1185">Reference proteome</keyword>
<feature type="domain" description="RNA-polymerase II-associated protein 3-like C-terminal" evidence="7">
    <location>
        <begin position="316"/>
        <end position="405"/>
    </location>
</feature>
<dbReference type="PROSITE" id="PS50005">
    <property type="entry name" value="TPR"/>
    <property type="match status" value="2"/>
</dbReference>
<dbReference type="SMART" id="SM00028">
    <property type="entry name" value="TPR"/>
    <property type="match status" value="3"/>
</dbReference>
<evidence type="ECO:0000256" key="2">
    <source>
        <dbReference type="ARBA" id="ARBA00022803"/>
    </source>
</evidence>
<dbReference type="InterPro" id="IPR011990">
    <property type="entry name" value="TPR-like_helical_dom_sf"/>
</dbReference>
<protein>
    <recommendedName>
        <fullName evidence="4">RNA polymerase II-associated protein 3</fullName>
    </recommendedName>
</protein>
<dbReference type="SUPFAM" id="SSF48452">
    <property type="entry name" value="TPR-like"/>
    <property type="match status" value="1"/>
</dbReference>
<dbReference type="InterPro" id="IPR051966">
    <property type="entry name" value="RPAP3"/>
</dbReference>
<accession>A0A085LQC6</accession>
<dbReference type="InterPro" id="IPR019734">
    <property type="entry name" value="TPR_rpt"/>
</dbReference>
<keyword evidence="2 5" id="KW-0802">TPR repeat</keyword>
<dbReference type="PANTHER" id="PTHR46423">
    <property type="entry name" value="RNA POLYMERASE II-ASSOCIATED PROTEIN 3"/>
    <property type="match status" value="1"/>
</dbReference>
<dbReference type="Pfam" id="PF13877">
    <property type="entry name" value="RPAP3_C"/>
    <property type="match status" value="1"/>
</dbReference>
<dbReference type="GO" id="GO:0101031">
    <property type="term" value="C:protein folding chaperone complex"/>
    <property type="evidence" value="ECO:0007669"/>
    <property type="project" value="TreeGrafter"/>
</dbReference>
<dbReference type="Pfam" id="PF13431">
    <property type="entry name" value="TPR_17"/>
    <property type="match status" value="1"/>
</dbReference>
<evidence type="ECO:0000313" key="8">
    <source>
        <dbReference type="EMBL" id="KFD47172.1"/>
    </source>
</evidence>
<dbReference type="Proteomes" id="UP000030764">
    <property type="component" value="Unassembled WGS sequence"/>
</dbReference>
<name>A0A085LQC6_9BILA</name>
<evidence type="ECO:0000256" key="3">
    <source>
        <dbReference type="ARBA" id="ARBA00038275"/>
    </source>
</evidence>
<evidence type="ECO:0000256" key="6">
    <source>
        <dbReference type="SAM" id="MobiDB-lite"/>
    </source>
</evidence>
<dbReference type="Gene3D" id="1.25.40.10">
    <property type="entry name" value="Tetratricopeptide repeat domain"/>
    <property type="match status" value="1"/>
</dbReference>
<feature type="region of interest" description="Disordered" evidence="6">
    <location>
        <begin position="720"/>
        <end position="742"/>
    </location>
</feature>
<organism evidence="8 9">
    <name type="scientific">Trichuris suis</name>
    <name type="common">pig whipworm</name>
    <dbReference type="NCBI Taxonomy" id="68888"/>
    <lineage>
        <taxon>Eukaryota</taxon>
        <taxon>Metazoa</taxon>
        <taxon>Ecdysozoa</taxon>
        <taxon>Nematoda</taxon>
        <taxon>Enoplea</taxon>
        <taxon>Dorylaimia</taxon>
        <taxon>Trichinellida</taxon>
        <taxon>Trichuridae</taxon>
        <taxon>Trichuris</taxon>
    </lineage>
</organism>
<dbReference type="InterPro" id="IPR025986">
    <property type="entry name" value="RPAP3-like_C"/>
</dbReference>
<evidence type="ECO:0000256" key="4">
    <source>
        <dbReference type="ARBA" id="ARBA00040133"/>
    </source>
</evidence>
<evidence type="ECO:0000256" key="1">
    <source>
        <dbReference type="ARBA" id="ARBA00022737"/>
    </source>
</evidence>
<reference evidence="8 9" key="1">
    <citation type="journal article" date="2014" name="Nat. Genet.">
        <title>Genome and transcriptome of the porcine whipworm Trichuris suis.</title>
        <authorList>
            <person name="Jex A.R."/>
            <person name="Nejsum P."/>
            <person name="Schwarz E.M."/>
            <person name="Hu L."/>
            <person name="Young N.D."/>
            <person name="Hall R.S."/>
            <person name="Korhonen P.K."/>
            <person name="Liao S."/>
            <person name="Thamsborg S."/>
            <person name="Xia J."/>
            <person name="Xu P."/>
            <person name="Wang S."/>
            <person name="Scheerlinck J.P."/>
            <person name="Hofmann A."/>
            <person name="Sternberg P.W."/>
            <person name="Wang J."/>
            <person name="Gasser R.B."/>
        </authorList>
    </citation>
    <scope>NUCLEOTIDE SEQUENCE [LARGE SCALE GENOMIC DNA]</scope>
    <source>
        <strain evidence="8">DCEP-RM93M</strain>
    </source>
</reference>
<proteinExistence type="inferred from homology"/>
<gene>
    <name evidence="8" type="ORF">M513_11941</name>
</gene>
<dbReference type="EMBL" id="KL363337">
    <property type="protein sequence ID" value="KFD47172.1"/>
    <property type="molecule type" value="Genomic_DNA"/>
</dbReference>
<dbReference type="PANTHER" id="PTHR46423:SF1">
    <property type="entry name" value="RNA POLYMERASE II-ASSOCIATED PROTEIN 3"/>
    <property type="match status" value="1"/>
</dbReference>
<evidence type="ECO:0000259" key="7">
    <source>
        <dbReference type="Pfam" id="PF13877"/>
    </source>
</evidence>
<feature type="repeat" description="TPR" evidence="5">
    <location>
        <begin position="196"/>
        <end position="229"/>
    </location>
</feature>
<evidence type="ECO:0000313" key="9">
    <source>
        <dbReference type="Proteomes" id="UP000030764"/>
    </source>
</evidence>
<dbReference type="AlphaFoldDB" id="A0A085LQC6"/>
<dbReference type="PROSITE" id="PS50293">
    <property type="entry name" value="TPR_REGION"/>
    <property type="match status" value="1"/>
</dbReference>
<sequence length="980" mass="110956">MQLAGDSFSNCRVELTNRLCAVLRCKRNSTELHQRLEELSNTLVQLRHNVHTLFRGLESSPEEQIRELESLYQELLLIIQCCFFVLLCNSSLNALCINVIEFFKLQLLLRTAEMAAVQTVREKDAEKSLSERQLGNAQYGKKEYAKAVMHYSRAIQANPSDPLSYCNRAMALLKLARYEEASKDCCAAISIDCKYVKAYFRRGLAFKELGRHREAVDDFQTVLLLEPENHLAVEELRKLSKGELVTCTSVESLLARCKIDEKEFDEPLRQIPVRYATEPESTNHIGNEAKRTEIPKPEVVQEPSLDSGPAEICPVPSNIRQMLVDWKTLRNDSRSLCNYILNIPLSRFQTLFDNFLSISELSDLLKAFQKALGDEVKLRDCVKRLVALTTTKRFGSASVFLSKRDVENLKIILNRASTSEELKNDCSVLTERFHVDDSDVSFFAFIATGSLIFKRRGWFNCIFVQRDRTFLWSAILLVLLPPCDPHFAYLSVTDSRSTAALHFCSISLLIAPSSHSLFSVALGDSLIKHRVEPILSFLNTSRLSTIVQAAYRSFCCSKGFSHPVRRAAIDGDGDQRSIVHIFPERVVEMRRHRWRTLRIRYSSGSSGSTSAHYGGSGGGTRSYKQWRCQHQCCCCCCCPCHHNHHSGDILNAGTMFMKKGGKKMSKSDASVTVLLWLLLVLQFVVNCIRFFSTQYKLTNVAEKNSLFSLLNNHYGQSKKIRRRKRSKTTRNEKISKLTETSDENTSGVQSILSSAYPSPVPVVSEDYKEKIVSDVKLKKLDILSVPSHLEALYTSPGTARVAETNFITCIFEATGSKVLEVVSDFTNELEYWRNRYNLVTICCEMTWSVPASERHVPSELSIQQAVLKHMEKNQRRVDAMTMALYHAKGQIKSLPCRPFVPIVQQNCHSKNGATLGCYRRVYPSLLPLAHKDASDAHEPFWALRMTDIPLVPVANKGPQRSVFTMNLICVTLESCDGLYL</sequence>
<feature type="repeat" description="TPR" evidence="5">
    <location>
        <begin position="128"/>
        <end position="161"/>
    </location>
</feature>
<comment type="similarity">
    <text evidence="3">Belongs to the RPAP3 family.</text>
</comment>